<proteinExistence type="predicted"/>
<dbReference type="GO" id="GO:0009190">
    <property type="term" value="P:cyclic nucleotide biosynthetic process"/>
    <property type="evidence" value="ECO:0007669"/>
    <property type="project" value="InterPro"/>
</dbReference>
<dbReference type="SMART" id="SM00044">
    <property type="entry name" value="CYCc"/>
    <property type="match status" value="1"/>
</dbReference>
<feature type="transmembrane region" description="Helical" evidence="1">
    <location>
        <begin position="129"/>
        <end position="152"/>
    </location>
</feature>
<dbReference type="SUPFAM" id="SSF55073">
    <property type="entry name" value="Nucleotide cyclase"/>
    <property type="match status" value="1"/>
</dbReference>
<evidence type="ECO:0000313" key="3">
    <source>
        <dbReference type="EMBL" id="MCY1010093.1"/>
    </source>
</evidence>
<protein>
    <submittedName>
        <fullName evidence="3">Adenylate/guanylate cyclase domain-containing protein</fullName>
    </submittedName>
</protein>
<dbReference type="Proteomes" id="UP001150924">
    <property type="component" value="Unassembled WGS sequence"/>
</dbReference>
<dbReference type="PROSITE" id="PS50125">
    <property type="entry name" value="GUANYLATE_CYCLASE_2"/>
    <property type="match status" value="1"/>
</dbReference>
<keyword evidence="4" id="KW-1185">Reference proteome</keyword>
<dbReference type="EMBL" id="JAPNKE010000002">
    <property type="protein sequence ID" value="MCY1010093.1"/>
    <property type="molecule type" value="Genomic_DNA"/>
</dbReference>
<feature type="transmembrane region" description="Helical" evidence="1">
    <location>
        <begin position="24"/>
        <end position="48"/>
    </location>
</feature>
<feature type="domain" description="Guanylate cyclase" evidence="2">
    <location>
        <begin position="231"/>
        <end position="357"/>
    </location>
</feature>
<sequence length="401" mass="42171">MTLGRLLRLGLAPQAAPLERQHVVFLHGLCLLAIGFTMITVLLSVTYGATAPGAVAYALSAGIVPPALSLWLSARGHHAPGAVIFALYTLLSTAGAASLFGPSYGLQYWYMPVIVLTFMLFPSARRRTALAVAGLNAAAFLGFCFAFEVVPAMVLAPDDMRSNFQINISLVAVATAVATYYAQRVTARTRDELRALRQRTDALLGTVLPADFVAALREGGEGVGRRHAPVSVVVCDIAGFTRLAEEAAAEDIVRVLNATFGAFDAVCEERGADKVKTVGDAYVAAVGLTDGPPSARAAVDLALRMRAAVERAEACQAREIRVRIGIGTGEVIAGVVGTNKLAYDMWGAAIEAAFAMEERAAPEQIVVDAATWAELTAEERAAVVRGEPEGYRSPATAAVPA</sequence>
<dbReference type="InterPro" id="IPR001054">
    <property type="entry name" value="A/G_cyclase"/>
</dbReference>
<feature type="transmembrane region" description="Helical" evidence="1">
    <location>
        <begin position="106"/>
        <end position="122"/>
    </location>
</feature>
<dbReference type="Gene3D" id="3.30.70.1230">
    <property type="entry name" value="Nucleotide cyclase"/>
    <property type="match status" value="1"/>
</dbReference>
<evidence type="ECO:0000259" key="2">
    <source>
        <dbReference type="PROSITE" id="PS50125"/>
    </source>
</evidence>
<feature type="transmembrane region" description="Helical" evidence="1">
    <location>
        <begin position="164"/>
        <end position="182"/>
    </location>
</feature>
<feature type="transmembrane region" description="Helical" evidence="1">
    <location>
        <begin position="54"/>
        <end position="74"/>
    </location>
</feature>
<reference evidence="3" key="1">
    <citation type="submission" date="2022-11" db="EMBL/GenBank/DDBJ databases">
        <title>Minimal conservation of predation-associated metabolite biosynthetic gene clusters underscores biosynthetic potential of Myxococcota including descriptions for ten novel species: Archangium lansinium sp. nov., Myxococcus landrumus sp. nov., Nannocystis bai.</title>
        <authorList>
            <person name="Ahearne A."/>
            <person name="Stevens C."/>
            <person name="Phillips K."/>
        </authorList>
    </citation>
    <scope>NUCLEOTIDE SEQUENCE</scope>
    <source>
        <strain evidence="3">Na p29</strain>
    </source>
</reference>
<keyword evidence="1" id="KW-1133">Transmembrane helix</keyword>
<comment type="caution">
    <text evidence="3">The sequence shown here is derived from an EMBL/GenBank/DDBJ whole genome shotgun (WGS) entry which is preliminary data.</text>
</comment>
<organism evidence="3 4">
    <name type="scientific">Nannocystis pusilla</name>
    <dbReference type="NCBI Taxonomy" id="889268"/>
    <lineage>
        <taxon>Bacteria</taxon>
        <taxon>Pseudomonadati</taxon>
        <taxon>Myxococcota</taxon>
        <taxon>Polyangia</taxon>
        <taxon>Nannocystales</taxon>
        <taxon>Nannocystaceae</taxon>
        <taxon>Nannocystis</taxon>
    </lineage>
</organism>
<accession>A0A9X3J1I7</accession>
<keyword evidence="1" id="KW-0812">Transmembrane</keyword>
<dbReference type="PANTHER" id="PTHR45655">
    <property type="entry name" value="GUANYLATE CYCLASE SOLUBLE SUBUNIT BETA-2"/>
    <property type="match status" value="1"/>
</dbReference>
<dbReference type="PANTHER" id="PTHR45655:SF13">
    <property type="entry name" value="SOLUBLE GUANYLATE CYCLASE GCY-32-RELATED"/>
    <property type="match status" value="1"/>
</dbReference>
<gene>
    <name evidence="3" type="ORF">OV079_31915</name>
</gene>
<keyword evidence="1" id="KW-0472">Membrane</keyword>
<feature type="transmembrane region" description="Helical" evidence="1">
    <location>
        <begin position="81"/>
        <end position="100"/>
    </location>
</feature>
<dbReference type="GO" id="GO:0004016">
    <property type="term" value="F:adenylate cyclase activity"/>
    <property type="evidence" value="ECO:0007669"/>
    <property type="project" value="UniProtKB-ARBA"/>
</dbReference>
<evidence type="ECO:0000256" key="1">
    <source>
        <dbReference type="SAM" id="Phobius"/>
    </source>
</evidence>
<dbReference type="InterPro" id="IPR029787">
    <property type="entry name" value="Nucleotide_cyclase"/>
</dbReference>
<dbReference type="GO" id="GO:0035556">
    <property type="term" value="P:intracellular signal transduction"/>
    <property type="evidence" value="ECO:0007669"/>
    <property type="project" value="InterPro"/>
</dbReference>
<name>A0A9X3J1I7_9BACT</name>
<dbReference type="AlphaFoldDB" id="A0A9X3J1I7"/>
<dbReference type="CDD" id="cd07302">
    <property type="entry name" value="CHD"/>
    <property type="match status" value="1"/>
</dbReference>
<dbReference type="Pfam" id="PF00211">
    <property type="entry name" value="Guanylate_cyc"/>
    <property type="match status" value="1"/>
</dbReference>
<dbReference type="RefSeq" id="WP_267772905.1">
    <property type="nucleotide sequence ID" value="NZ_JAPNKE010000002.1"/>
</dbReference>
<evidence type="ECO:0000313" key="4">
    <source>
        <dbReference type="Proteomes" id="UP001150924"/>
    </source>
</evidence>